<comment type="caution">
    <text evidence="1">The sequence shown here is derived from an EMBL/GenBank/DDBJ whole genome shotgun (WGS) entry which is preliminary data.</text>
</comment>
<sequence length="114" mass="12746">MPHETETQIHIFECYKSIPAYKEIETKLKKSLLKLSNKSSPKKKSNDMNDQIQKLSLGRRLGLDKVASGMTGIDFYLSAKSQAKFANKVLALLYILIWISRSATANISIASGIK</sequence>
<proteinExistence type="predicted"/>
<evidence type="ECO:0000313" key="2">
    <source>
        <dbReference type="Proteomes" id="UP000789342"/>
    </source>
</evidence>
<dbReference type="EMBL" id="CAJVPV010003109">
    <property type="protein sequence ID" value="CAG8543507.1"/>
    <property type="molecule type" value="Genomic_DNA"/>
</dbReference>
<organism evidence="1 2">
    <name type="scientific">Acaulospora morrowiae</name>
    <dbReference type="NCBI Taxonomy" id="94023"/>
    <lineage>
        <taxon>Eukaryota</taxon>
        <taxon>Fungi</taxon>
        <taxon>Fungi incertae sedis</taxon>
        <taxon>Mucoromycota</taxon>
        <taxon>Glomeromycotina</taxon>
        <taxon>Glomeromycetes</taxon>
        <taxon>Diversisporales</taxon>
        <taxon>Acaulosporaceae</taxon>
        <taxon>Acaulospora</taxon>
    </lineage>
</organism>
<dbReference type="Proteomes" id="UP000789342">
    <property type="component" value="Unassembled WGS sequence"/>
</dbReference>
<evidence type="ECO:0000313" key="1">
    <source>
        <dbReference type="EMBL" id="CAG8543507.1"/>
    </source>
</evidence>
<gene>
    <name evidence="1" type="ORF">AMORRO_LOCUS5240</name>
</gene>
<accession>A0A9N9AVV1</accession>
<reference evidence="1" key="1">
    <citation type="submission" date="2021-06" db="EMBL/GenBank/DDBJ databases">
        <authorList>
            <person name="Kallberg Y."/>
            <person name="Tangrot J."/>
            <person name="Rosling A."/>
        </authorList>
    </citation>
    <scope>NUCLEOTIDE SEQUENCE</scope>
    <source>
        <strain evidence="1">CL551</strain>
    </source>
</reference>
<name>A0A9N9AVV1_9GLOM</name>
<keyword evidence="2" id="KW-1185">Reference proteome</keyword>
<dbReference type="AlphaFoldDB" id="A0A9N9AVV1"/>
<protein>
    <submittedName>
        <fullName evidence="1">11529_t:CDS:1</fullName>
    </submittedName>
</protein>